<evidence type="ECO:0000256" key="3">
    <source>
        <dbReference type="ARBA" id="ARBA00022475"/>
    </source>
</evidence>
<evidence type="ECO:0000256" key="7">
    <source>
        <dbReference type="ARBA" id="ARBA00023136"/>
    </source>
</evidence>
<dbReference type="PANTHER" id="PTHR32196">
    <property type="entry name" value="ABC TRANSPORTER PERMEASE PROTEIN YPHD-RELATED-RELATED"/>
    <property type="match status" value="1"/>
</dbReference>
<feature type="transmembrane region" description="Helical" evidence="8">
    <location>
        <begin position="90"/>
        <end position="113"/>
    </location>
</feature>
<evidence type="ECO:0000256" key="4">
    <source>
        <dbReference type="ARBA" id="ARBA00022519"/>
    </source>
</evidence>
<comment type="subcellular location">
    <subcellularLocation>
        <location evidence="1">Cell membrane</location>
        <topology evidence="1">Multi-pass membrane protein</topology>
    </subcellularLocation>
</comment>
<feature type="transmembrane region" description="Helical" evidence="8">
    <location>
        <begin position="289"/>
        <end position="309"/>
    </location>
</feature>
<evidence type="ECO:0000256" key="6">
    <source>
        <dbReference type="ARBA" id="ARBA00022989"/>
    </source>
</evidence>
<keyword evidence="5 8" id="KW-0812">Transmembrane</keyword>
<dbReference type="PANTHER" id="PTHR32196:SF21">
    <property type="entry name" value="ABC TRANSPORTER PERMEASE PROTEIN YPHD-RELATED"/>
    <property type="match status" value="1"/>
</dbReference>
<dbReference type="GO" id="GO:0005886">
    <property type="term" value="C:plasma membrane"/>
    <property type="evidence" value="ECO:0007669"/>
    <property type="project" value="UniProtKB-SubCell"/>
</dbReference>
<dbReference type="GO" id="GO:0022857">
    <property type="term" value="F:transmembrane transporter activity"/>
    <property type="evidence" value="ECO:0007669"/>
    <property type="project" value="InterPro"/>
</dbReference>
<dbReference type="OrthoDB" id="9815820at2"/>
<sequence length="319" mass="32803">MPQKSALTVRSLPPVVWVIALICALYAIFAPGFFSLNNLYNIGIQAAPLLIIAIGTTMVILTEGIDLSPGNVLSLSGVCLALLLQRGVPFFYSALISILAGGACGLCNGWLVARLKLPPFIATLGMGSVITGVGLVLTGGLSIPARDPALEFIASGTILGIKLPILIALAAFGIIWVLMHQTPYGRNVVGLGGNAESLRLAGVRTERALAHVYLVAGLLAGLSGVVVAARMASGHISAGVGWDFDAVAATIIGGTSFEEGKGGIANTVLGVILIAVLRNGLNVAGIPNMYQFAIIGLVVLGAIILDTVVRRFARTGEVC</sequence>
<evidence type="ECO:0000256" key="5">
    <source>
        <dbReference type="ARBA" id="ARBA00022692"/>
    </source>
</evidence>
<organism evidence="9 10">
    <name type="scientific">Hydrogenispora ethanolica</name>
    <dbReference type="NCBI Taxonomy" id="1082276"/>
    <lineage>
        <taxon>Bacteria</taxon>
        <taxon>Bacillati</taxon>
        <taxon>Bacillota</taxon>
        <taxon>Hydrogenispora</taxon>
    </lineage>
</organism>
<feature type="transmembrane region" description="Helical" evidence="8">
    <location>
        <begin position="208"/>
        <end position="229"/>
    </location>
</feature>
<comment type="caution">
    <text evidence="9">The sequence shown here is derived from an EMBL/GenBank/DDBJ whole genome shotgun (WGS) entry which is preliminary data.</text>
</comment>
<feature type="transmembrane region" description="Helical" evidence="8">
    <location>
        <begin position="153"/>
        <end position="178"/>
    </location>
</feature>
<keyword evidence="6 8" id="KW-1133">Transmembrane helix</keyword>
<evidence type="ECO:0000256" key="8">
    <source>
        <dbReference type="SAM" id="Phobius"/>
    </source>
</evidence>
<keyword evidence="4" id="KW-0997">Cell inner membrane</keyword>
<dbReference type="Pfam" id="PF02653">
    <property type="entry name" value="BPD_transp_2"/>
    <property type="match status" value="1"/>
</dbReference>
<keyword evidence="10" id="KW-1185">Reference proteome</keyword>
<dbReference type="Proteomes" id="UP000295008">
    <property type="component" value="Unassembled WGS sequence"/>
</dbReference>
<evidence type="ECO:0000256" key="2">
    <source>
        <dbReference type="ARBA" id="ARBA00022448"/>
    </source>
</evidence>
<dbReference type="AlphaFoldDB" id="A0A4R1SBT3"/>
<keyword evidence="2" id="KW-0813">Transport</keyword>
<name>A0A4R1SBT3_HYDET</name>
<dbReference type="RefSeq" id="WP_132012149.1">
    <property type="nucleotide sequence ID" value="NZ_SLUN01000001.1"/>
</dbReference>
<feature type="transmembrane region" description="Helical" evidence="8">
    <location>
        <begin position="12"/>
        <end position="34"/>
    </location>
</feature>
<keyword evidence="3" id="KW-1003">Cell membrane</keyword>
<dbReference type="InterPro" id="IPR001851">
    <property type="entry name" value="ABC_transp_permease"/>
</dbReference>
<keyword evidence="7 8" id="KW-0472">Membrane</keyword>
<feature type="transmembrane region" description="Helical" evidence="8">
    <location>
        <begin position="40"/>
        <end position="60"/>
    </location>
</feature>
<feature type="transmembrane region" description="Helical" evidence="8">
    <location>
        <begin position="120"/>
        <end position="141"/>
    </location>
</feature>
<evidence type="ECO:0000256" key="1">
    <source>
        <dbReference type="ARBA" id="ARBA00004651"/>
    </source>
</evidence>
<dbReference type="EMBL" id="SLUN01000001">
    <property type="protein sequence ID" value="TCL76744.1"/>
    <property type="molecule type" value="Genomic_DNA"/>
</dbReference>
<accession>A0A4R1SBT3</accession>
<protein>
    <submittedName>
        <fullName evidence="9">Monosaccharide ABC transporter membrane protein (CUT2 family)</fullName>
    </submittedName>
</protein>
<evidence type="ECO:0000313" key="10">
    <source>
        <dbReference type="Proteomes" id="UP000295008"/>
    </source>
</evidence>
<reference evidence="9 10" key="1">
    <citation type="submission" date="2019-03" db="EMBL/GenBank/DDBJ databases">
        <title>Genomic Encyclopedia of Type Strains, Phase IV (KMG-IV): sequencing the most valuable type-strain genomes for metagenomic binning, comparative biology and taxonomic classification.</title>
        <authorList>
            <person name="Goeker M."/>
        </authorList>
    </citation>
    <scope>NUCLEOTIDE SEQUENCE [LARGE SCALE GENOMIC DNA]</scope>
    <source>
        <strain evidence="9 10">LX-B</strain>
    </source>
</reference>
<dbReference type="CDD" id="cd06579">
    <property type="entry name" value="TM_PBP1_transp_AraH_like"/>
    <property type="match status" value="1"/>
</dbReference>
<gene>
    <name evidence="9" type="ORF">EDC14_100124</name>
</gene>
<evidence type="ECO:0000313" key="9">
    <source>
        <dbReference type="EMBL" id="TCL76744.1"/>
    </source>
</evidence>
<proteinExistence type="predicted"/>